<evidence type="ECO:0000313" key="2">
    <source>
        <dbReference type="EMBL" id="PTB35963.1"/>
    </source>
</evidence>
<dbReference type="Proteomes" id="UP000240493">
    <property type="component" value="Unassembled WGS sequence"/>
</dbReference>
<organism evidence="2 3">
    <name type="scientific">Trichoderma asperellum (strain ATCC 204424 / CBS 433.97 / NBRC 101777)</name>
    <dbReference type="NCBI Taxonomy" id="1042311"/>
    <lineage>
        <taxon>Eukaryota</taxon>
        <taxon>Fungi</taxon>
        <taxon>Dikarya</taxon>
        <taxon>Ascomycota</taxon>
        <taxon>Pezizomycotina</taxon>
        <taxon>Sordariomycetes</taxon>
        <taxon>Hypocreomycetidae</taxon>
        <taxon>Hypocreales</taxon>
        <taxon>Hypocreaceae</taxon>
        <taxon>Trichoderma</taxon>
    </lineage>
</organism>
<evidence type="ECO:0000256" key="1">
    <source>
        <dbReference type="SAM" id="MobiDB-lite"/>
    </source>
</evidence>
<name>A0A2T3YTQ7_TRIA4</name>
<reference evidence="2 3" key="1">
    <citation type="submission" date="2016-07" db="EMBL/GenBank/DDBJ databases">
        <title>Multiple horizontal gene transfer events from other fungi enriched the ability of initially mycotrophic Trichoderma (Ascomycota) to feed on dead plant biomass.</title>
        <authorList>
            <consortium name="DOE Joint Genome Institute"/>
            <person name="Aerts A."/>
            <person name="Atanasova L."/>
            <person name="Chenthamara K."/>
            <person name="Zhang J."/>
            <person name="Grujic M."/>
            <person name="Henrissat B."/>
            <person name="Kuo A."/>
            <person name="Salamov A."/>
            <person name="Lipzen A."/>
            <person name="Labutti K."/>
            <person name="Barry K."/>
            <person name="Miao Y."/>
            <person name="Rahimi M.J."/>
            <person name="Shen Q."/>
            <person name="Grigoriev I.V."/>
            <person name="Kubicek C.P."/>
            <person name="Druzhinina I.S."/>
        </authorList>
    </citation>
    <scope>NUCLEOTIDE SEQUENCE [LARGE SCALE GENOMIC DNA]</scope>
    <source>
        <strain evidence="2 3">CBS 433.97</strain>
    </source>
</reference>
<proteinExistence type="predicted"/>
<feature type="region of interest" description="Disordered" evidence="1">
    <location>
        <begin position="38"/>
        <end position="82"/>
    </location>
</feature>
<protein>
    <submittedName>
        <fullName evidence="2">Uncharacterized protein</fullName>
    </submittedName>
</protein>
<dbReference type="AlphaFoldDB" id="A0A2T3YTQ7"/>
<keyword evidence="3" id="KW-1185">Reference proteome</keyword>
<sequence length="122" mass="13381">MHARQAPSWCGVYSHQRSDSLLYSILIALLHATKDRVSDRAARHSFPQTPPRTAWGPLPDTSLAEGNLPERARSPRHASCRASSELARPSALRCTARLAAAVESSRARLANQLENRLTACLV</sequence>
<evidence type="ECO:0000313" key="3">
    <source>
        <dbReference type="Proteomes" id="UP000240493"/>
    </source>
</evidence>
<dbReference type="EMBL" id="KZ679272">
    <property type="protein sequence ID" value="PTB35963.1"/>
    <property type="molecule type" value="Genomic_DNA"/>
</dbReference>
<accession>A0A2T3YTQ7</accession>
<gene>
    <name evidence="2" type="ORF">M441DRAFT_73739</name>
</gene>